<dbReference type="EMBL" id="MN739589">
    <property type="protein sequence ID" value="QHT14744.1"/>
    <property type="molecule type" value="Genomic_DNA"/>
</dbReference>
<evidence type="ECO:0000256" key="3">
    <source>
        <dbReference type="ARBA" id="ARBA00022691"/>
    </source>
</evidence>
<dbReference type="SUPFAM" id="SSF53335">
    <property type="entry name" value="S-adenosyl-L-methionine-dependent methyltransferases"/>
    <property type="match status" value="1"/>
</dbReference>
<dbReference type="PANTHER" id="PTHR43464">
    <property type="entry name" value="METHYLTRANSFERASE"/>
    <property type="match status" value="1"/>
</dbReference>
<feature type="transmembrane region" description="Helical" evidence="4">
    <location>
        <begin position="7"/>
        <end position="26"/>
    </location>
</feature>
<reference evidence="5" key="1">
    <citation type="journal article" date="2020" name="Nature">
        <title>Giant virus diversity and host interactions through global metagenomics.</title>
        <authorList>
            <person name="Schulz F."/>
            <person name="Roux S."/>
            <person name="Paez-Espino D."/>
            <person name="Jungbluth S."/>
            <person name="Walsh D.A."/>
            <person name="Denef V.J."/>
            <person name="McMahon K.D."/>
            <person name="Konstantinidis K.T."/>
            <person name="Eloe-Fadrosh E.A."/>
            <person name="Kyrpides N.C."/>
            <person name="Woyke T."/>
        </authorList>
    </citation>
    <scope>NUCLEOTIDE SEQUENCE</scope>
    <source>
        <strain evidence="5">GVMAG-M-3300023174-141</strain>
    </source>
</reference>
<name>A0A6C0DEY3_9ZZZZ</name>
<dbReference type="InterPro" id="IPR029063">
    <property type="entry name" value="SAM-dependent_MTases_sf"/>
</dbReference>
<keyword evidence="4" id="KW-0812">Transmembrane</keyword>
<evidence type="ECO:0000256" key="4">
    <source>
        <dbReference type="SAM" id="Phobius"/>
    </source>
</evidence>
<evidence type="ECO:0000313" key="5">
    <source>
        <dbReference type="EMBL" id="QHT14744.1"/>
    </source>
</evidence>
<evidence type="ECO:0000256" key="2">
    <source>
        <dbReference type="ARBA" id="ARBA00022679"/>
    </source>
</evidence>
<dbReference type="CDD" id="cd02440">
    <property type="entry name" value="AdoMet_MTases"/>
    <property type="match status" value="1"/>
</dbReference>
<dbReference type="PANTHER" id="PTHR43464:SF19">
    <property type="entry name" value="UBIQUINONE BIOSYNTHESIS O-METHYLTRANSFERASE, MITOCHONDRIAL"/>
    <property type="match status" value="1"/>
</dbReference>
<proteinExistence type="predicted"/>
<sequence length="350" mass="39685">MNETYKNVFIYATIIMLAALITVCTFDTWQTVLLVMLLIIAVNYVGIMTVDKLTTINVFPIREGFEGSEITEAQSSKYEWLTNDDLFDDFYASVFTKLTQNENLIQAETAICLEEFARNKPKESLNILDAGCGIGIATCSFAKQGAGHSVGIDRSQAMIRYAKGTTLAGTTLTPEQHDSVEFRMFDLMGPGAAAAAEFTDACLLYFTIYYFREMDTLFRNLALWVKPGGSLAIEVVNKHKFSPILDSSNPWVGVSPQNYVKERLKTSKVIFDKFEYEATFDLEDPKAEFRETFQFKDGSTRRQKHTLYMPSIKEIITKAQSNGWSYTSYVDLMPLSFQYGYLLFFTRNAE</sequence>
<organism evidence="5">
    <name type="scientific">viral metagenome</name>
    <dbReference type="NCBI Taxonomy" id="1070528"/>
    <lineage>
        <taxon>unclassified sequences</taxon>
        <taxon>metagenomes</taxon>
        <taxon>organismal metagenomes</taxon>
    </lineage>
</organism>
<keyword evidence="4" id="KW-0472">Membrane</keyword>
<dbReference type="AlphaFoldDB" id="A0A6C0DEY3"/>
<accession>A0A6C0DEY3</accession>
<keyword evidence="3" id="KW-0949">S-adenosyl-L-methionine</keyword>
<protein>
    <submittedName>
        <fullName evidence="5">Uncharacterized protein</fullName>
    </submittedName>
</protein>
<dbReference type="GO" id="GO:0032259">
    <property type="term" value="P:methylation"/>
    <property type="evidence" value="ECO:0007669"/>
    <property type="project" value="UniProtKB-KW"/>
</dbReference>
<evidence type="ECO:0000256" key="1">
    <source>
        <dbReference type="ARBA" id="ARBA00022603"/>
    </source>
</evidence>
<keyword evidence="4" id="KW-1133">Transmembrane helix</keyword>
<keyword evidence="1" id="KW-0489">Methyltransferase</keyword>
<dbReference type="GO" id="GO:0008168">
    <property type="term" value="F:methyltransferase activity"/>
    <property type="evidence" value="ECO:0007669"/>
    <property type="project" value="UniProtKB-KW"/>
</dbReference>
<keyword evidence="2" id="KW-0808">Transferase</keyword>
<dbReference type="Gene3D" id="3.40.50.150">
    <property type="entry name" value="Vaccinia Virus protein VP39"/>
    <property type="match status" value="1"/>
</dbReference>
<dbReference type="Pfam" id="PF13489">
    <property type="entry name" value="Methyltransf_23"/>
    <property type="match status" value="1"/>
</dbReference>